<dbReference type="OrthoDB" id="9792792at2"/>
<dbReference type="FunFam" id="3.30.70.120:FF:000006">
    <property type="entry name" value="GTP cyclohydrolase 1 type 2 homolog"/>
    <property type="match status" value="1"/>
</dbReference>
<proteinExistence type="inferred from homology"/>
<feature type="binding site" evidence="5">
    <location>
        <position position="66"/>
    </location>
    <ligand>
        <name>a divalent metal cation</name>
        <dbReference type="ChEBI" id="CHEBI:60240"/>
        <label>1</label>
    </ligand>
</feature>
<dbReference type="InterPro" id="IPR002678">
    <property type="entry name" value="DUF34/NIF3"/>
</dbReference>
<keyword evidence="7" id="KW-1185">Reference proteome</keyword>
<dbReference type="InterPro" id="IPR017221">
    <property type="entry name" value="DUF34/NIF3_bac"/>
</dbReference>
<evidence type="ECO:0000256" key="3">
    <source>
        <dbReference type="ARBA" id="ARBA00022723"/>
    </source>
</evidence>
<evidence type="ECO:0000313" key="7">
    <source>
        <dbReference type="Proteomes" id="UP000199520"/>
    </source>
</evidence>
<dbReference type="Proteomes" id="UP000199520">
    <property type="component" value="Unassembled WGS sequence"/>
</dbReference>
<dbReference type="PIRSF" id="PIRSF037489">
    <property type="entry name" value="UCP037489_NIF3_YqfO"/>
    <property type="match status" value="1"/>
</dbReference>
<dbReference type="Gene3D" id="3.40.1390.30">
    <property type="entry name" value="NIF3 (NGG1p interacting factor 3)-like"/>
    <property type="match status" value="1"/>
</dbReference>
<feature type="binding site" evidence="5">
    <location>
        <position position="335"/>
    </location>
    <ligand>
        <name>a divalent metal cation</name>
        <dbReference type="ChEBI" id="CHEBI:60240"/>
        <label>1</label>
    </ligand>
</feature>
<sequence>MSVKCQVIIEAMDKMAPRSLAEDWDNVGLLVGSSAQTIHKILITLDVTKEVVEQAIKDDIDLIIAHHPVIFKSISAIRTDLPQGQVLSALIKANIGVYVAHTNLDIASGGVNDVLADLFQLCDVRPLTDNSRGKLYKLVVFVPETHREIVADAIMTAGAGHTGNYSHCSFATNGIGTFLPLNGSKPFLGDVGKLERVQESRLETIMSEKICKVVVKAMLKVHPYEEVAYDVYPLMNSGEKLGLGRVGKLASPIVLAEFVKQVKQVLGVSAVSVVGEQNKLIKKVAVCGGAGAGLLHKAAFAGADVLVTGDVKYHEGQDAAALGVAMIDAGHFATEQPVLSYVAEYLSKCADKAKWSVEIKVDDINQDVFWNY</sequence>
<accession>A0A1I4GRR7</accession>
<dbReference type="NCBIfam" id="TIGR00486">
    <property type="entry name" value="YbgI_SA1388"/>
    <property type="match status" value="1"/>
</dbReference>
<reference evidence="7" key="1">
    <citation type="submission" date="2016-10" db="EMBL/GenBank/DDBJ databases">
        <authorList>
            <person name="Varghese N."/>
            <person name="Submissions S."/>
        </authorList>
    </citation>
    <scope>NUCLEOTIDE SEQUENCE [LARGE SCALE GENOMIC DNA]</scope>
    <source>
        <strain evidence="7">DSM 13327</strain>
    </source>
</reference>
<dbReference type="GO" id="GO:0046872">
    <property type="term" value="F:metal ion binding"/>
    <property type="evidence" value="ECO:0007669"/>
    <property type="project" value="UniProtKB-UniRule"/>
</dbReference>
<dbReference type="PANTHER" id="PTHR13799">
    <property type="entry name" value="NGG1 INTERACTING FACTOR 3"/>
    <property type="match status" value="1"/>
</dbReference>
<evidence type="ECO:0000256" key="2">
    <source>
        <dbReference type="ARBA" id="ARBA00022112"/>
    </source>
</evidence>
<dbReference type="PANTHER" id="PTHR13799:SF14">
    <property type="entry name" value="GTP CYCLOHYDROLASE 1 TYPE 2 HOMOLOG"/>
    <property type="match status" value="1"/>
</dbReference>
<comment type="similarity">
    <text evidence="1 4">Belongs to the GTP cyclohydrolase I type 2/NIF3 family.</text>
</comment>
<feature type="binding site" evidence="5">
    <location>
        <position position="331"/>
    </location>
    <ligand>
        <name>a divalent metal cation</name>
        <dbReference type="ChEBI" id="CHEBI:60240"/>
        <label>1</label>
    </ligand>
</feature>
<dbReference type="EMBL" id="FOTS01000001">
    <property type="protein sequence ID" value="SFL32734.1"/>
    <property type="molecule type" value="Genomic_DNA"/>
</dbReference>
<name>A0A1I4GRR7_9FIRM</name>
<dbReference type="STRING" id="1123291.SAMN04490355_1001162"/>
<evidence type="ECO:0000313" key="6">
    <source>
        <dbReference type="EMBL" id="SFL32734.1"/>
    </source>
</evidence>
<evidence type="ECO:0000256" key="1">
    <source>
        <dbReference type="ARBA" id="ARBA00006964"/>
    </source>
</evidence>
<dbReference type="GO" id="GO:0005737">
    <property type="term" value="C:cytoplasm"/>
    <property type="evidence" value="ECO:0007669"/>
    <property type="project" value="TreeGrafter"/>
</dbReference>
<dbReference type="Gene3D" id="3.30.70.120">
    <property type="match status" value="1"/>
</dbReference>
<dbReference type="InterPro" id="IPR036069">
    <property type="entry name" value="DUF34/NIF3_sf"/>
</dbReference>
<dbReference type="SUPFAM" id="SSF102705">
    <property type="entry name" value="NIF3 (NGG1p interacting factor 3)-like"/>
    <property type="match status" value="1"/>
</dbReference>
<dbReference type="AlphaFoldDB" id="A0A1I4GRR7"/>
<dbReference type="InterPro" id="IPR015867">
    <property type="entry name" value="N-reg_PII/ATP_PRibTrfase_C"/>
</dbReference>
<keyword evidence="3 4" id="KW-0479">Metal-binding</keyword>
<evidence type="ECO:0000256" key="5">
    <source>
        <dbReference type="PIRSR" id="PIRSR602678-1"/>
    </source>
</evidence>
<evidence type="ECO:0000256" key="4">
    <source>
        <dbReference type="PIRNR" id="PIRNR037489"/>
    </source>
</evidence>
<feature type="binding site" evidence="5">
    <location>
        <position position="67"/>
    </location>
    <ligand>
        <name>a divalent metal cation</name>
        <dbReference type="ChEBI" id="CHEBI:60240"/>
        <label>1</label>
    </ligand>
</feature>
<dbReference type="Pfam" id="PF01784">
    <property type="entry name" value="DUF34_NIF3"/>
    <property type="match status" value="1"/>
</dbReference>
<dbReference type="FunFam" id="3.40.1390.30:FF:000001">
    <property type="entry name" value="GTP cyclohydrolase 1 type 2"/>
    <property type="match status" value="1"/>
</dbReference>
<protein>
    <recommendedName>
        <fullName evidence="2 4">GTP cyclohydrolase 1 type 2 homolog</fullName>
    </recommendedName>
</protein>
<dbReference type="RefSeq" id="WP_090931980.1">
    <property type="nucleotide sequence ID" value="NZ_FOTS01000001.1"/>
</dbReference>
<organism evidence="6 7">
    <name type="scientific">Pelosinus propionicus DSM 13327</name>
    <dbReference type="NCBI Taxonomy" id="1123291"/>
    <lineage>
        <taxon>Bacteria</taxon>
        <taxon>Bacillati</taxon>
        <taxon>Bacillota</taxon>
        <taxon>Negativicutes</taxon>
        <taxon>Selenomonadales</taxon>
        <taxon>Sporomusaceae</taxon>
        <taxon>Pelosinus</taxon>
    </lineage>
</organism>
<feature type="binding site" evidence="5">
    <location>
        <position position="105"/>
    </location>
    <ligand>
        <name>a divalent metal cation</name>
        <dbReference type="ChEBI" id="CHEBI:60240"/>
        <label>1</label>
    </ligand>
</feature>
<gene>
    <name evidence="6" type="ORF">SAMN04490355_1001162</name>
</gene>